<keyword evidence="3 9" id="KW-0808">Transferase</keyword>
<evidence type="ECO:0000256" key="7">
    <source>
        <dbReference type="PIRSR" id="PIRSR600715-1"/>
    </source>
</evidence>
<feature type="binding site" evidence="7">
    <location>
        <position position="222"/>
    </location>
    <ligand>
        <name>Mg(2+)</name>
        <dbReference type="ChEBI" id="CHEBI:18420"/>
    </ligand>
</feature>
<keyword evidence="7" id="KW-0479">Metal-binding</keyword>
<proteinExistence type="predicted"/>
<comment type="subcellular location">
    <subcellularLocation>
        <location evidence="1">Cell membrane</location>
        <topology evidence="1">Multi-pass membrane protein</topology>
    </subcellularLocation>
</comment>
<dbReference type="PANTHER" id="PTHR22926">
    <property type="entry name" value="PHOSPHO-N-ACETYLMURAMOYL-PENTAPEPTIDE-TRANSFERASE"/>
    <property type="match status" value="1"/>
</dbReference>
<keyword evidence="6 8" id="KW-0472">Membrane</keyword>
<dbReference type="GO" id="GO:0005886">
    <property type="term" value="C:plasma membrane"/>
    <property type="evidence" value="ECO:0007669"/>
    <property type="project" value="UniProtKB-SubCell"/>
</dbReference>
<accession>A0A5M6IFN9</accession>
<comment type="cofactor">
    <cofactor evidence="7">
        <name>Mg(2+)</name>
        <dbReference type="ChEBI" id="CHEBI:18420"/>
    </cofactor>
</comment>
<feature type="transmembrane region" description="Helical" evidence="8">
    <location>
        <begin position="245"/>
        <end position="268"/>
    </location>
</feature>
<feature type="transmembrane region" description="Helical" evidence="8">
    <location>
        <begin position="139"/>
        <end position="158"/>
    </location>
</feature>
<evidence type="ECO:0000313" key="10">
    <source>
        <dbReference type="Proteomes" id="UP000324065"/>
    </source>
</evidence>
<dbReference type="Pfam" id="PF00953">
    <property type="entry name" value="Glycos_transf_4"/>
    <property type="match status" value="1"/>
</dbReference>
<comment type="caution">
    <text evidence="9">The sequence shown here is derived from an EMBL/GenBank/DDBJ whole genome shotgun (WGS) entry which is preliminary data.</text>
</comment>
<protein>
    <submittedName>
        <fullName evidence="9">Glycosyltransferase family 4 protein</fullName>
    </submittedName>
</protein>
<dbReference type="InterPro" id="IPR000715">
    <property type="entry name" value="Glycosyl_transferase_4"/>
</dbReference>
<evidence type="ECO:0000256" key="3">
    <source>
        <dbReference type="ARBA" id="ARBA00022679"/>
    </source>
</evidence>
<evidence type="ECO:0000256" key="2">
    <source>
        <dbReference type="ARBA" id="ARBA00022475"/>
    </source>
</evidence>
<dbReference type="CDD" id="cd06854">
    <property type="entry name" value="GT_WbpL_WbcO_like"/>
    <property type="match status" value="1"/>
</dbReference>
<dbReference type="GO" id="GO:0044038">
    <property type="term" value="P:cell wall macromolecule biosynthetic process"/>
    <property type="evidence" value="ECO:0007669"/>
    <property type="project" value="TreeGrafter"/>
</dbReference>
<organism evidence="9 10">
    <name type="scientific">Roseospira marina</name>
    <dbReference type="NCBI Taxonomy" id="140057"/>
    <lineage>
        <taxon>Bacteria</taxon>
        <taxon>Pseudomonadati</taxon>
        <taxon>Pseudomonadota</taxon>
        <taxon>Alphaproteobacteria</taxon>
        <taxon>Rhodospirillales</taxon>
        <taxon>Rhodospirillaceae</taxon>
        <taxon>Roseospira</taxon>
    </lineage>
</organism>
<keyword evidence="2" id="KW-1003">Cell membrane</keyword>
<dbReference type="PANTHER" id="PTHR22926:SF3">
    <property type="entry name" value="UNDECAPRENYL-PHOSPHATE ALPHA-N-ACETYLGLUCOSAMINYL 1-PHOSPHATE TRANSFERASE"/>
    <property type="match status" value="1"/>
</dbReference>
<dbReference type="EMBL" id="VWPJ01000004">
    <property type="protein sequence ID" value="KAA5606569.1"/>
    <property type="molecule type" value="Genomic_DNA"/>
</dbReference>
<keyword evidence="4 8" id="KW-0812">Transmembrane</keyword>
<evidence type="ECO:0000256" key="1">
    <source>
        <dbReference type="ARBA" id="ARBA00004651"/>
    </source>
</evidence>
<dbReference type="GO" id="GO:0046872">
    <property type="term" value="F:metal ion binding"/>
    <property type="evidence" value="ECO:0007669"/>
    <property type="project" value="UniProtKB-KW"/>
</dbReference>
<evidence type="ECO:0000256" key="8">
    <source>
        <dbReference type="SAM" id="Phobius"/>
    </source>
</evidence>
<dbReference type="Proteomes" id="UP000324065">
    <property type="component" value="Unassembled WGS sequence"/>
</dbReference>
<keyword evidence="7" id="KW-0460">Magnesium</keyword>
<feature type="transmembrane region" description="Helical" evidence="8">
    <location>
        <begin position="218"/>
        <end position="239"/>
    </location>
</feature>
<dbReference type="OrthoDB" id="9783652at2"/>
<feature type="transmembrane region" description="Helical" evidence="8">
    <location>
        <begin position="322"/>
        <end position="338"/>
    </location>
</feature>
<evidence type="ECO:0000256" key="5">
    <source>
        <dbReference type="ARBA" id="ARBA00022989"/>
    </source>
</evidence>
<keyword evidence="5 8" id="KW-1133">Transmembrane helix</keyword>
<dbReference type="GO" id="GO:0009103">
    <property type="term" value="P:lipopolysaccharide biosynthetic process"/>
    <property type="evidence" value="ECO:0007669"/>
    <property type="project" value="TreeGrafter"/>
</dbReference>
<evidence type="ECO:0000313" key="9">
    <source>
        <dbReference type="EMBL" id="KAA5606569.1"/>
    </source>
</evidence>
<feature type="transmembrane region" description="Helical" evidence="8">
    <location>
        <begin position="178"/>
        <end position="211"/>
    </location>
</feature>
<name>A0A5M6IFN9_9PROT</name>
<dbReference type="GO" id="GO:0016780">
    <property type="term" value="F:phosphotransferase activity, for other substituted phosphate groups"/>
    <property type="evidence" value="ECO:0007669"/>
    <property type="project" value="InterPro"/>
</dbReference>
<reference evidence="9 10" key="1">
    <citation type="submission" date="2019-09" db="EMBL/GenBank/DDBJ databases">
        <title>Genome sequence of Roseospira marina, one of the more divergent members of the non-sulfur purple photosynthetic bacterial family, the Rhodospirillaceae.</title>
        <authorList>
            <person name="Meyer T."/>
            <person name="Kyndt J."/>
        </authorList>
    </citation>
    <scope>NUCLEOTIDE SEQUENCE [LARGE SCALE GENOMIC DNA]</scope>
    <source>
        <strain evidence="9 10">DSM 15113</strain>
    </source>
</reference>
<evidence type="ECO:0000256" key="4">
    <source>
        <dbReference type="ARBA" id="ARBA00022692"/>
    </source>
</evidence>
<dbReference type="AlphaFoldDB" id="A0A5M6IFN9"/>
<gene>
    <name evidence="9" type="ORF">F1188_06545</name>
</gene>
<feature type="transmembrane region" description="Helical" evidence="8">
    <location>
        <begin position="295"/>
        <end position="316"/>
    </location>
</feature>
<dbReference type="GO" id="GO:0071555">
    <property type="term" value="P:cell wall organization"/>
    <property type="evidence" value="ECO:0007669"/>
    <property type="project" value="TreeGrafter"/>
</dbReference>
<sequence length="349" mass="35936">MPSPFPPLPALILAGLLALIAAVLSAGAVWAVERVLRARALLDHPNERSSHAVPTPRGGGLGVLAAALPLLAWDALMRPEGAADGGVPWAMLAAGTALAALSWRDDLRPLPAGPRLAGHLLACAGVWLLLDLPGPVFQGLVPGPLDSVAAVLLWGWFVNLYNFMDGIDGITGVETGTVGVGLALVTVAGGLALPIAAPLILAGAAAGFLVWNWHPARIFLGDVGSVTLGYLLGGLLLMLAAQGAWAPALILPLYHLADASLTLLGRLARGHAPFRAHREHAYQVAVQAGLSHARVSGIVAAVNVLLIGLALLATVWTRWPPVIGAVALVLALLGVLRWRPAWLAARPAG</sequence>
<keyword evidence="10" id="KW-1185">Reference proteome</keyword>
<evidence type="ECO:0000256" key="6">
    <source>
        <dbReference type="ARBA" id="ARBA00023136"/>
    </source>
</evidence>
<feature type="binding site" evidence="7">
    <location>
        <position position="162"/>
    </location>
    <ligand>
        <name>Mg(2+)</name>
        <dbReference type="ChEBI" id="CHEBI:18420"/>
    </ligand>
</feature>